<accession>A0A2P6TIZ5</accession>
<feature type="transmembrane region" description="Helical" evidence="2">
    <location>
        <begin position="443"/>
        <end position="468"/>
    </location>
</feature>
<dbReference type="EMBL" id="LHPG02000014">
    <property type="protein sequence ID" value="PRW39213.1"/>
    <property type="molecule type" value="Genomic_DNA"/>
</dbReference>
<proteinExistence type="predicted"/>
<evidence type="ECO:0000313" key="3">
    <source>
        <dbReference type="EMBL" id="PRW39213.1"/>
    </source>
</evidence>
<name>A0A2P6TIZ5_CHLSO</name>
<dbReference type="Proteomes" id="UP000239899">
    <property type="component" value="Unassembled WGS sequence"/>
</dbReference>
<reference evidence="3 4" key="1">
    <citation type="journal article" date="2018" name="Plant J.">
        <title>Genome sequences of Chlorella sorokiniana UTEX 1602 and Micractinium conductrix SAG 241.80: implications to maltose excretion by a green alga.</title>
        <authorList>
            <person name="Arriola M.B."/>
            <person name="Velmurugan N."/>
            <person name="Zhang Y."/>
            <person name="Plunkett M.H."/>
            <person name="Hondzo H."/>
            <person name="Barney B.M."/>
        </authorList>
    </citation>
    <scope>NUCLEOTIDE SEQUENCE [LARGE SCALE GENOMIC DNA]</scope>
    <source>
        <strain evidence="4">UTEX 1602</strain>
    </source>
</reference>
<comment type="caution">
    <text evidence="3">The sequence shown here is derived from an EMBL/GenBank/DDBJ whole genome shotgun (WGS) entry which is preliminary data.</text>
</comment>
<dbReference type="AlphaFoldDB" id="A0A2P6TIZ5"/>
<keyword evidence="2" id="KW-0472">Membrane</keyword>
<evidence type="ECO:0000256" key="2">
    <source>
        <dbReference type="SAM" id="Phobius"/>
    </source>
</evidence>
<keyword evidence="4" id="KW-1185">Reference proteome</keyword>
<keyword evidence="2" id="KW-1133">Transmembrane helix</keyword>
<feature type="transmembrane region" description="Helical" evidence="2">
    <location>
        <begin position="412"/>
        <end position="431"/>
    </location>
</feature>
<dbReference type="OrthoDB" id="10463866at2759"/>
<protein>
    <submittedName>
        <fullName evidence="3">Uncharacterized protein</fullName>
    </submittedName>
</protein>
<evidence type="ECO:0000256" key="1">
    <source>
        <dbReference type="SAM" id="MobiDB-lite"/>
    </source>
</evidence>
<sequence>MAARSPDEPALGPMLTFWQPQHEEAYLQQQMASRLFLVRHWAPRSDPMLATLLLALHATLLLRLLLAGGLEQCPLPLLGAYLSWHALRMTEAWPMAWCQVRNLLLPASLLLLAASVALAAGTPAAAAVDPGSSAITQLLAGAARLLSSALVLCGRGLLRLTSATGSKGGAGTIARTISAAQAAGSTLLRLFSSGQLQAAWRSSGLGAVLDECTNFWVVACGLFPHLAGLPLATAAWVQLAAAALHIATCRTSCTAALAGRPLLQRQYAAAAALLQRLTSVAPPPAGAPSSAAQITAPAHAVSRSAHKGHAPLAFRPVSAPTDRTEASRPARSPQWPAPNSAGRGCLSEERLPLHCAMQSVSPLLVFNDKGAEADATAHLQHVYARNDWRLYKSGVVLNLLLAWHMWRTCGWCAPLLVLAEAALFAAVYWLSEQRRGLYLHHRSVLLGAIIAGHQVLVVKWVTPCLYGPSSPGPFGFWLRELHHSMVPWLMMLALAYPLPLKHAVWSQAAVLACMLACLPRQRQLSAARFAASEQRYMHAAQALITTTAAVLPPGASKPFAHGLSQLLGPAGAFYLVQTAALLLGVFVTLVLLFRFELPCRMHFACERRLADGVHALMRRRSQWRRLGMPDCVKLVAAGWTAGCFATLPLRAAGLFEQP</sequence>
<keyword evidence="2" id="KW-0812">Transmembrane</keyword>
<organism evidence="3 4">
    <name type="scientific">Chlorella sorokiniana</name>
    <name type="common">Freshwater green alga</name>
    <dbReference type="NCBI Taxonomy" id="3076"/>
    <lineage>
        <taxon>Eukaryota</taxon>
        <taxon>Viridiplantae</taxon>
        <taxon>Chlorophyta</taxon>
        <taxon>core chlorophytes</taxon>
        <taxon>Trebouxiophyceae</taxon>
        <taxon>Chlorellales</taxon>
        <taxon>Chlorellaceae</taxon>
        <taxon>Chlorella clade</taxon>
        <taxon>Chlorella</taxon>
    </lineage>
</organism>
<gene>
    <name evidence="3" type="ORF">C2E21_6951</name>
</gene>
<evidence type="ECO:0000313" key="4">
    <source>
        <dbReference type="Proteomes" id="UP000239899"/>
    </source>
</evidence>
<feature type="transmembrane region" description="Helical" evidence="2">
    <location>
        <begin position="572"/>
        <end position="593"/>
    </location>
</feature>
<feature type="region of interest" description="Disordered" evidence="1">
    <location>
        <begin position="312"/>
        <end position="343"/>
    </location>
</feature>